<dbReference type="PROSITE" id="PS50068">
    <property type="entry name" value="LDLRA_2"/>
    <property type="match status" value="1"/>
</dbReference>
<dbReference type="GO" id="GO:0006957">
    <property type="term" value="P:complement activation, alternative pathway"/>
    <property type="evidence" value="ECO:0007669"/>
    <property type="project" value="UniProtKB-KW"/>
</dbReference>
<keyword evidence="13" id="KW-0391">Immunity</keyword>
<keyword evidence="9" id="KW-0812">Transmembrane</keyword>
<dbReference type="GO" id="GO:0006958">
    <property type="term" value="P:complement activation, classical pathway"/>
    <property type="evidence" value="ECO:0007669"/>
    <property type="project" value="UniProtKB-KW"/>
</dbReference>
<keyword evidence="10 22" id="KW-0732">Signal</keyword>
<dbReference type="InterPro" id="IPR000742">
    <property type="entry name" value="EGF"/>
</dbReference>
<evidence type="ECO:0000256" key="1">
    <source>
        <dbReference type="ARBA" id="ARBA00004276"/>
    </source>
</evidence>
<proteinExistence type="evidence at transcript level"/>
<evidence type="ECO:0000256" key="6">
    <source>
        <dbReference type="ARBA" id="ARBA00022536"/>
    </source>
</evidence>
<dbReference type="PANTHER" id="PTHR45742">
    <property type="entry name" value="COMPLEMENT COMPONENT C6"/>
    <property type="match status" value="1"/>
</dbReference>
<feature type="disulfide bond" evidence="21">
    <location>
        <begin position="112"/>
        <end position="124"/>
    </location>
</feature>
<dbReference type="PROSITE" id="PS00279">
    <property type="entry name" value="MACPF_1"/>
    <property type="match status" value="1"/>
</dbReference>
<protein>
    <submittedName>
        <fullName evidence="24">Complement component C8 alpha</fullName>
    </submittedName>
</protein>
<evidence type="ECO:0000256" key="22">
    <source>
        <dbReference type="SAM" id="SignalP"/>
    </source>
</evidence>
<evidence type="ECO:0000256" key="13">
    <source>
        <dbReference type="ARBA" id="ARBA00022859"/>
    </source>
</evidence>
<dbReference type="GO" id="GO:0044218">
    <property type="term" value="C:other organism cell membrane"/>
    <property type="evidence" value="ECO:0007669"/>
    <property type="project" value="UniProtKB-KW"/>
</dbReference>
<keyword evidence="19" id="KW-0325">Glycoprotein</keyword>
<feature type="domain" description="MACPF" evidence="23">
    <location>
        <begin position="152"/>
        <end position="511"/>
    </location>
</feature>
<dbReference type="SMART" id="SM00457">
    <property type="entry name" value="MACPF"/>
    <property type="match status" value="1"/>
</dbReference>
<dbReference type="GO" id="GO:0031640">
    <property type="term" value="P:killing of cells of another organism"/>
    <property type="evidence" value="ECO:0007669"/>
    <property type="project" value="UniProtKB-KW"/>
</dbReference>
<dbReference type="Gene3D" id="4.10.400.10">
    <property type="entry name" value="Low-density Lipoprotein Receptor"/>
    <property type="match status" value="1"/>
</dbReference>
<dbReference type="InterPro" id="IPR000884">
    <property type="entry name" value="TSP1_rpt"/>
</dbReference>
<keyword evidence="15" id="KW-0473">Membrane attack complex</keyword>
<keyword evidence="12" id="KW-0204">Cytolysis</keyword>
<evidence type="ECO:0000313" key="24">
    <source>
        <dbReference type="EMBL" id="AMB73114.1"/>
    </source>
</evidence>
<dbReference type="PRINTS" id="PR00764">
    <property type="entry name" value="COMPLEMENTC9"/>
</dbReference>
<evidence type="ECO:0000256" key="4">
    <source>
        <dbReference type="ARBA" id="ARBA00022452"/>
    </source>
</evidence>
<comment type="caution">
    <text evidence="21">Lacks conserved residue(s) required for the propagation of feature annotation.</text>
</comment>
<dbReference type="Gene3D" id="2.20.100.10">
    <property type="entry name" value="Thrombospondin type-1 (TSP1) repeat"/>
    <property type="match status" value="1"/>
</dbReference>
<dbReference type="Gene3D" id="2.10.25.10">
    <property type="entry name" value="Laminin"/>
    <property type="match status" value="1"/>
</dbReference>
<dbReference type="CDD" id="cd00112">
    <property type="entry name" value="LDLa"/>
    <property type="match status" value="1"/>
</dbReference>
<dbReference type="SUPFAM" id="SSF82895">
    <property type="entry name" value="TSP-1 type 1 repeat"/>
    <property type="match status" value="1"/>
</dbReference>
<dbReference type="EMBL" id="KT588317">
    <property type="protein sequence ID" value="AMB73114.1"/>
    <property type="molecule type" value="mRNA"/>
</dbReference>
<feature type="non-terminal residue" evidence="24">
    <location>
        <position position="1"/>
    </location>
</feature>
<keyword evidence="11" id="KW-0677">Repeat</keyword>
<evidence type="ECO:0000256" key="10">
    <source>
        <dbReference type="ARBA" id="ARBA00022729"/>
    </source>
</evidence>
<dbReference type="GO" id="GO:0005576">
    <property type="term" value="C:extracellular region"/>
    <property type="evidence" value="ECO:0007669"/>
    <property type="project" value="UniProtKB-SubCell"/>
</dbReference>
<evidence type="ECO:0000256" key="11">
    <source>
        <dbReference type="ARBA" id="ARBA00022737"/>
    </source>
</evidence>
<keyword evidence="5" id="KW-0964">Secreted</keyword>
<evidence type="ECO:0000256" key="19">
    <source>
        <dbReference type="ARBA" id="ARBA00023180"/>
    </source>
</evidence>
<keyword evidence="7" id="KW-1052">Target cell membrane</keyword>
<keyword evidence="4" id="KW-1134">Transmembrane beta strand</keyword>
<evidence type="ECO:0000256" key="9">
    <source>
        <dbReference type="ARBA" id="ARBA00022692"/>
    </source>
</evidence>
<dbReference type="Pfam" id="PF00090">
    <property type="entry name" value="TSP_1"/>
    <property type="match status" value="1"/>
</dbReference>
<keyword evidence="6" id="KW-0245">EGF-like domain</keyword>
<evidence type="ECO:0000256" key="3">
    <source>
        <dbReference type="ARBA" id="ARBA00009214"/>
    </source>
</evidence>
<dbReference type="PRINTS" id="PR01705">
    <property type="entry name" value="TSP1REPEAT"/>
</dbReference>
<accession>A0A163JR29</accession>
<keyword evidence="8" id="KW-0399">Innate immunity</keyword>
<dbReference type="PROSITE" id="PS51412">
    <property type="entry name" value="MACPF_2"/>
    <property type="match status" value="1"/>
</dbReference>
<dbReference type="InterPro" id="IPR002172">
    <property type="entry name" value="LDrepeatLR_classA_rpt"/>
</dbReference>
<evidence type="ECO:0000256" key="5">
    <source>
        <dbReference type="ARBA" id="ARBA00022525"/>
    </source>
</evidence>
<dbReference type="InterPro" id="IPR001862">
    <property type="entry name" value="MAC_perforin"/>
</dbReference>
<organism evidence="24">
    <name type="scientific">Tachysurus fulvidraco</name>
    <name type="common">Yellow catfish</name>
    <name type="synonym">Pimelodus fulvidraco</name>
    <dbReference type="NCBI Taxonomy" id="1234273"/>
    <lineage>
        <taxon>Eukaryota</taxon>
        <taxon>Metazoa</taxon>
        <taxon>Chordata</taxon>
        <taxon>Craniata</taxon>
        <taxon>Vertebrata</taxon>
        <taxon>Euteleostomi</taxon>
        <taxon>Actinopterygii</taxon>
        <taxon>Neopterygii</taxon>
        <taxon>Teleostei</taxon>
        <taxon>Ostariophysi</taxon>
        <taxon>Siluriformes</taxon>
        <taxon>Bagridae</taxon>
        <taxon>Tachysurus</taxon>
    </lineage>
</organism>
<dbReference type="InterPro" id="IPR023415">
    <property type="entry name" value="LDLR_class-A_CS"/>
</dbReference>
<dbReference type="InterPro" id="IPR036055">
    <property type="entry name" value="LDL_receptor-like_sf"/>
</dbReference>
<evidence type="ECO:0000256" key="8">
    <source>
        <dbReference type="ARBA" id="ARBA00022588"/>
    </source>
</evidence>
<dbReference type="Pfam" id="PF00057">
    <property type="entry name" value="Ldl_recept_a"/>
    <property type="match status" value="1"/>
</dbReference>
<dbReference type="SUPFAM" id="SSF57424">
    <property type="entry name" value="LDL receptor-like module"/>
    <property type="match status" value="1"/>
</dbReference>
<evidence type="ECO:0000256" key="12">
    <source>
        <dbReference type="ARBA" id="ARBA00022852"/>
    </source>
</evidence>
<evidence type="ECO:0000256" key="16">
    <source>
        <dbReference type="ARBA" id="ARBA00023136"/>
    </source>
</evidence>
<comment type="similarity">
    <text evidence="3">Belongs to the complement C6/C7/C8/C9 family.</text>
</comment>
<evidence type="ECO:0000256" key="20">
    <source>
        <dbReference type="ARBA" id="ARBA00023298"/>
    </source>
</evidence>
<evidence type="ECO:0000256" key="7">
    <source>
        <dbReference type="ARBA" id="ARBA00022537"/>
    </source>
</evidence>
<dbReference type="InterPro" id="IPR020864">
    <property type="entry name" value="MACPF"/>
</dbReference>
<dbReference type="InterPro" id="IPR020863">
    <property type="entry name" value="MACPF_CS"/>
</dbReference>
<evidence type="ECO:0000256" key="17">
    <source>
        <dbReference type="ARBA" id="ARBA00023157"/>
    </source>
</evidence>
<dbReference type="PROSITE" id="PS01186">
    <property type="entry name" value="EGF_2"/>
    <property type="match status" value="1"/>
</dbReference>
<dbReference type="AlphaFoldDB" id="A0A163JR29"/>
<dbReference type="GO" id="GO:0005579">
    <property type="term" value="C:membrane attack complex"/>
    <property type="evidence" value="ECO:0007669"/>
    <property type="project" value="UniProtKB-KW"/>
</dbReference>
<dbReference type="SMART" id="SM00209">
    <property type="entry name" value="TSP1"/>
    <property type="match status" value="2"/>
</dbReference>
<dbReference type="PROSITE" id="PS50092">
    <property type="entry name" value="TSP1"/>
    <property type="match status" value="1"/>
</dbReference>
<comment type="subcellular location">
    <subcellularLocation>
        <location evidence="2">Secreted</location>
    </subcellularLocation>
    <subcellularLocation>
        <location evidence="1">Target cell membrane</location>
        <topology evidence="1">Multi-pass membrane protein</topology>
    </subcellularLocation>
</comment>
<evidence type="ECO:0000256" key="14">
    <source>
        <dbReference type="ARBA" id="ARBA00022875"/>
    </source>
</evidence>
<feature type="chain" id="PRO_5007843448" evidence="22">
    <location>
        <begin position="26"/>
        <end position="597"/>
    </location>
</feature>
<dbReference type="Pfam" id="PF01823">
    <property type="entry name" value="MACPF"/>
    <property type="match status" value="1"/>
</dbReference>
<keyword evidence="20" id="KW-1053">Target membrane</keyword>
<reference evidence="24" key="1">
    <citation type="journal article" date="2016" name="Int. J. Mol. Sci.">
        <title>Molecular Characterization and Expression Analyses of the Complement Component C8alpha, C8beta and C9 Genes in Yellow Catfish (Pelteobagrus fulvidraco) after the Aeromonas hydrophila Challenge.</title>
        <authorList>
            <person name="Zheng H."/>
            <person name="Ji W."/>
            <person name="Zhang G.R."/>
            <person name="Zhang X.T."/>
            <person name="Shi Z.C."/>
            <person name="Wei K.J."/>
            <person name="Yang R.B."/>
            <person name="Gardner J.P."/>
        </authorList>
    </citation>
    <scope>NUCLEOTIDE SEQUENCE</scope>
</reference>
<evidence type="ECO:0000256" key="18">
    <source>
        <dbReference type="ARBA" id="ARBA00023162"/>
    </source>
</evidence>
<dbReference type="PROSITE" id="PS01209">
    <property type="entry name" value="LDLRA_1"/>
    <property type="match status" value="1"/>
</dbReference>
<evidence type="ECO:0000259" key="23">
    <source>
        <dbReference type="PROSITE" id="PS51412"/>
    </source>
</evidence>
<dbReference type="PANTHER" id="PTHR45742:SF1">
    <property type="entry name" value="COMPLEMENT COMPONENT C8 ALPHA CHAIN"/>
    <property type="match status" value="1"/>
</dbReference>
<keyword evidence="14" id="KW-0180">Complement pathway</keyword>
<keyword evidence="18" id="KW-0179">Complement alternate pathway</keyword>
<evidence type="ECO:0000256" key="15">
    <source>
        <dbReference type="ARBA" id="ARBA00023058"/>
    </source>
</evidence>
<keyword evidence="16" id="KW-0472">Membrane</keyword>
<dbReference type="InterPro" id="IPR036383">
    <property type="entry name" value="TSP1_rpt_sf"/>
</dbReference>
<feature type="disulfide bond" evidence="21">
    <location>
        <begin position="131"/>
        <end position="146"/>
    </location>
</feature>
<evidence type="ECO:0000256" key="21">
    <source>
        <dbReference type="PROSITE-ProRule" id="PRU00124"/>
    </source>
</evidence>
<dbReference type="FunFam" id="2.20.100.10:FF:000001">
    <property type="entry name" value="semaphorin-5A isoform X1"/>
    <property type="match status" value="1"/>
</dbReference>
<dbReference type="SMART" id="SM00192">
    <property type="entry name" value="LDLa"/>
    <property type="match status" value="1"/>
</dbReference>
<keyword evidence="17 21" id="KW-1015">Disulfide bond</keyword>
<feature type="signal peptide" evidence="22">
    <location>
        <begin position="1"/>
        <end position="25"/>
    </location>
</feature>
<sequence length="597" mass="67252">MRQYISTSGSCVILFLLFAGRFAESAGFFWSSGHNRTNVFSRSTRDADSPAPIDCKLKSWTPWAACTSCTEETVRFQYVERPSQFGGSKCVHSQWDKKLCPDQGNCEPKDECGNMYACPETGRCISQNLLCNGDWDCELGSDEENCEETTSPETKCVNMISIPGAEKATQGYNALSDVFVNPVLDHKYFGGICEYIYNGEWRELTYDAFCEHIYYSDDEKYFRKPYNFLSYRMLAHSLSQGSTETYKDAASLLSAQRTESSYNWGVSFGVMYVEAGPTGSHSEILLKNISTYDSKEVEFIRLLSTVETAHFKMRSRDLMLHEDMLQALMDLPEQYDFGPYSRFINDYGTHYVTQGIMGGILDYIVVLDKKVMEEKKLESWEVNECLGVSLGLRSPSIMGLSGKLTVNHQKCQKSGDLERERNEDFSLIRDVVGFVKGGIIHRSAAQLAIRNADTYRSWGRSLKYNPAVIKFEGLPIYELVRFSTAASQAHTRILLLKQAWEEYMQQFNPCHCAPCENNGVPVLSQTSCSCLCKEGFSGVACEKSERKPGPVHGVWSCWSSWSPCSSGTKTRRRECNNPAPEDGGFQCGGNSVQTRRC</sequence>
<dbReference type="InterPro" id="IPR048831">
    <property type="entry name" value="C8A_B_C6_EGF-like"/>
</dbReference>
<name>A0A163JR29_TACFU</name>
<dbReference type="Pfam" id="PF21195">
    <property type="entry name" value="EGF_C8A_B_C6"/>
    <property type="match status" value="1"/>
</dbReference>
<evidence type="ECO:0000256" key="2">
    <source>
        <dbReference type="ARBA" id="ARBA00004613"/>
    </source>
</evidence>